<sequence>MLISIFARGIVVTLVMLPTVVLAQTQPSWQDWVKQNPTYPSPQPPSQPTATPPNSPSTWDNQQNPQINNPQIAQGFMQGCTASAPQAYCKCMLEQIQQKYTTSQLIALSSQYSETGQLPPEFIAMAQSCLGAK</sequence>
<dbReference type="OrthoDB" id="426647at2"/>
<evidence type="ECO:0000256" key="2">
    <source>
        <dbReference type="SAM" id="SignalP"/>
    </source>
</evidence>
<dbReference type="KEGG" id="cyn:Cyan7425_3197"/>
<feature type="region of interest" description="Disordered" evidence="1">
    <location>
        <begin position="32"/>
        <end position="71"/>
    </location>
</feature>
<accession>B8HNT8</accession>
<gene>
    <name evidence="3" type="ordered locus">Cyan7425_3197</name>
</gene>
<proteinExistence type="predicted"/>
<evidence type="ECO:0000256" key="1">
    <source>
        <dbReference type="SAM" id="MobiDB-lite"/>
    </source>
</evidence>
<feature type="signal peptide" evidence="2">
    <location>
        <begin position="1"/>
        <end position="23"/>
    </location>
</feature>
<protein>
    <submittedName>
        <fullName evidence="3">Uncharacterized protein</fullName>
    </submittedName>
</protein>
<organism evidence="3">
    <name type="scientific">Cyanothece sp. (strain PCC 7425 / ATCC 29141)</name>
    <dbReference type="NCBI Taxonomy" id="395961"/>
    <lineage>
        <taxon>Bacteria</taxon>
        <taxon>Bacillati</taxon>
        <taxon>Cyanobacteriota</taxon>
        <taxon>Cyanophyceae</taxon>
        <taxon>Gomontiellales</taxon>
        <taxon>Cyanothecaceae</taxon>
        <taxon>Cyanothece</taxon>
    </lineage>
</organism>
<evidence type="ECO:0000313" key="3">
    <source>
        <dbReference type="EMBL" id="ACL45525.1"/>
    </source>
</evidence>
<feature type="compositionally biased region" description="Low complexity" evidence="1">
    <location>
        <begin position="56"/>
        <end position="71"/>
    </location>
</feature>
<dbReference type="EMBL" id="CP001344">
    <property type="protein sequence ID" value="ACL45525.1"/>
    <property type="molecule type" value="Genomic_DNA"/>
</dbReference>
<name>B8HNT8_CYAP4</name>
<dbReference type="HOGENOM" id="CLU_1903204_0_0_3"/>
<keyword evidence="2" id="KW-0732">Signal</keyword>
<reference evidence="3" key="1">
    <citation type="submission" date="2009-01" db="EMBL/GenBank/DDBJ databases">
        <title>Complete sequence of chromosome Cyanothece sp. PCC 7425.</title>
        <authorList>
            <consortium name="US DOE Joint Genome Institute"/>
            <person name="Lucas S."/>
            <person name="Copeland A."/>
            <person name="Lapidus A."/>
            <person name="Glavina del Rio T."/>
            <person name="Dalin E."/>
            <person name="Tice H."/>
            <person name="Bruce D."/>
            <person name="Goodwin L."/>
            <person name="Pitluck S."/>
            <person name="Sims D."/>
            <person name="Meineke L."/>
            <person name="Brettin T."/>
            <person name="Detter J.C."/>
            <person name="Han C."/>
            <person name="Larimer F."/>
            <person name="Land M."/>
            <person name="Hauser L."/>
            <person name="Kyrpides N."/>
            <person name="Ovchinnikova G."/>
            <person name="Liberton M."/>
            <person name="Stoeckel J."/>
            <person name="Banerjee A."/>
            <person name="Singh A."/>
            <person name="Page L."/>
            <person name="Sato H."/>
            <person name="Zhao L."/>
            <person name="Sherman L."/>
            <person name="Pakrasi H."/>
            <person name="Richardson P."/>
        </authorList>
    </citation>
    <scope>NUCLEOTIDE SEQUENCE</scope>
    <source>
        <strain evidence="3">PCC 7425</strain>
    </source>
</reference>
<dbReference type="AlphaFoldDB" id="B8HNT8"/>
<feature type="compositionally biased region" description="Pro residues" evidence="1">
    <location>
        <begin position="39"/>
        <end position="55"/>
    </location>
</feature>
<feature type="chain" id="PRO_5002870931" evidence="2">
    <location>
        <begin position="24"/>
        <end position="133"/>
    </location>
</feature>